<proteinExistence type="predicted"/>
<dbReference type="PANTHER" id="PTHR45184">
    <property type="entry name" value="DNAJ PROTEIN ERDJ3A"/>
    <property type="match status" value="1"/>
</dbReference>
<evidence type="ECO:0000313" key="2">
    <source>
        <dbReference type="EMBL" id="CAG9329634.1"/>
    </source>
</evidence>
<dbReference type="Proteomes" id="UP001162131">
    <property type="component" value="Unassembled WGS sequence"/>
</dbReference>
<dbReference type="EMBL" id="CAJZBQ010000048">
    <property type="protein sequence ID" value="CAG9329634.1"/>
    <property type="molecule type" value="Genomic_DNA"/>
</dbReference>
<keyword evidence="3" id="KW-1185">Reference proteome</keyword>
<feature type="region of interest" description="Disordered" evidence="1">
    <location>
        <begin position="650"/>
        <end position="677"/>
    </location>
</feature>
<comment type="caution">
    <text evidence="2">The sequence shown here is derived from an EMBL/GenBank/DDBJ whole genome shotgun (WGS) entry which is preliminary data.</text>
</comment>
<evidence type="ECO:0000313" key="3">
    <source>
        <dbReference type="Proteomes" id="UP001162131"/>
    </source>
</evidence>
<dbReference type="PANTHER" id="PTHR45184:SF1">
    <property type="entry name" value="DNAJ PROTEIN ERDJ3A"/>
    <property type="match status" value="1"/>
</dbReference>
<evidence type="ECO:0000256" key="1">
    <source>
        <dbReference type="SAM" id="MobiDB-lite"/>
    </source>
</evidence>
<organism evidence="2 3">
    <name type="scientific">Blepharisma stoltei</name>
    <dbReference type="NCBI Taxonomy" id="1481888"/>
    <lineage>
        <taxon>Eukaryota</taxon>
        <taxon>Sar</taxon>
        <taxon>Alveolata</taxon>
        <taxon>Ciliophora</taxon>
        <taxon>Postciliodesmatophora</taxon>
        <taxon>Heterotrichea</taxon>
        <taxon>Heterotrichida</taxon>
        <taxon>Blepharismidae</taxon>
        <taxon>Blepharisma</taxon>
    </lineage>
</organism>
<dbReference type="Gene3D" id="3.40.30.10">
    <property type="entry name" value="Glutaredoxin"/>
    <property type="match status" value="3"/>
</dbReference>
<evidence type="ECO:0008006" key="4">
    <source>
        <dbReference type="Google" id="ProtNLM"/>
    </source>
</evidence>
<dbReference type="InterPro" id="IPR052842">
    <property type="entry name" value="ER_Co-chaperone"/>
</dbReference>
<dbReference type="SUPFAM" id="SSF52833">
    <property type="entry name" value="Thioredoxin-like"/>
    <property type="match status" value="3"/>
</dbReference>
<name>A0AAU9JX09_9CILI</name>
<accession>A0AAU9JX09</accession>
<dbReference type="InterPro" id="IPR036249">
    <property type="entry name" value="Thioredoxin-like_sf"/>
</dbReference>
<gene>
    <name evidence="2" type="ORF">BSTOLATCC_MIC49261</name>
</gene>
<sequence length="677" mass="77377">MFYLLCLFALGCSALYENCPYVNHTAKEELAKIIENPDFMTVDIIYDREGVSSKALAEVVEQVLVKLHNFVRVYAIDCTDDEKLCPEKVKAELPIFEAHVPAGLNPYTGKPLVHQRRFEGRIAYKEISDFLLTNIPYLGEELNEDKEEYLKEKNLNHVILFTNKDKAPVMYKALTSQFRGRLEFWVSLLGENEYAKKFGVTEFPTILVKVGEEAAKYPGKNDFFDISKFLEQYAKERQELKLRKKAPKQKQQDVPEIPEIPILNLDAGNFKEKLEDGKLAIVHFYKENQVAEWDDIKKNYNGVVLLANFHCGGGAEEDLAKSLGVKKFPSLRIFPSNRKRKSLELVFSDQYELEDEIARELKSDIITLADATVNSFVRTVGEEQKLGLLYLSENSPNLYFRGLSADPAFKDFVKFGFFKKPEAESRKIFTTSRFPTIVAFSTPDETGNYKILEYTGNLNDYAQMSFFLDKQAIPYMLKREISQEIDEDSADIVEYTSKNFEKACAKKVGMCVIGFFEGNPENNPAQFSVFKKVSLLMEKRKIPFHFGWVDGICQYELRESFGISEAMMPNLAVYFPSKQKSARLVGTFNEEDLNSFLEGVTRGKVATDDKAKVQVVERDCKEFHNSLKQQSEEGNDELIAEILKEEEERKKALGIGESTGKKGKRKKRRGVSKADDL</sequence>
<protein>
    <recommendedName>
        <fullName evidence="4">Protein disulfide isomerase</fullName>
    </recommendedName>
</protein>
<reference evidence="2" key="1">
    <citation type="submission" date="2021-09" db="EMBL/GenBank/DDBJ databases">
        <authorList>
            <consortium name="AG Swart"/>
            <person name="Singh M."/>
            <person name="Singh A."/>
            <person name="Seah K."/>
            <person name="Emmerich C."/>
        </authorList>
    </citation>
    <scope>NUCLEOTIDE SEQUENCE</scope>
    <source>
        <strain evidence="2">ATCC30299</strain>
    </source>
</reference>
<dbReference type="AlphaFoldDB" id="A0AAU9JX09"/>
<feature type="compositionally biased region" description="Basic residues" evidence="1">
    <location>
        <begin position="661"/>
        <end position="671"/>
    </location>
</feature>